<dbReference type="Pfam" id="PF08155">
    <property type="entry name" value="NOGCT"/>
    <property type="match status" value="1"/>
</dbReference>
<keyword evidence="10" id="KW-1185">Reference proteome</keyword>
<evidence type="ECO:0000256" key="5">
    <source>
        <dbReference type="ARBA" id="ARBA00023242"/>
    </source>
</evidence>
<dbReference type="InterPro" id="IPR031167">
    <property type="entry name" value="G_OBG"/>
</dbReference>
<comment type="function">
    <text evidence="6">Involved in the biogenesis of the 60S ribosomal subunit.</text>
</comment>
<protein>
    <recommendedName>
        <fullName evidence="6">Nucleolar GTP-binding protein 1</fullName>
    </recommendedName>
</protein>
<dbReference type="SUPFAM" id="SSF52540">
    <property type="entry name" value="P-loop containing nucleoside triphosphate hydrolases"/>
    <property type="match status" value="1"/>
</dbReference>
<evidence type="ECO:0000313" key="9">
    <source>
        <dbReference type="EMBL" id="EGG16740.1"/>
    </source>
</evidence>
<comment type="similarity">
    <text evidence="6">Belongs to the TRAFAC class OBG-HflX-like GTPase superfamily. OBG GTPase family. NOG subfamily.</text>
</comment>
<dbReference type="Pfam" id="PF17835">
    <property type="entry name" value="NOG1_N"/>
    <property type="match status" value="1"/>
</dbReference>
<dbReference type="FunFam" id="1.20.120.1190:FF:000001">
    <property type="entry name" value="Nucleolar GTP-binding protein 1"/>
    <property type="match status" value="1"/>
</dbReference>
<dbReference type="PIRSF" id="PIRSF038919">
    <property type="entry name" value="NOG1"/>
    <property type="match status" value="1"/>
</dbReference>
<feature type="domain" description="OBG-type G" evidence="8">
    <location>
        <begin position="169"/>
        <end position="346"/>
    </location>
</feature>
<evidence type="ECO:0000259" key="8">
    <source>
        <dbReference type="PROSITE" id="PS51710"/>
    </source>
</evidence>
<dbReference type="PANTHER" id="PTHR45759">
    <property type="entry name" value="NUCLEOLAR GTP-BINDING PROTEIN 1"/>
    <property type="match status" value="1"/>
</dbReference>
<keyword evidence="4" id="KW-0342">GTP-binding</keyword>
<evidence type="ECO:0000256" key="6">
    <source>
        <dbReference type="PIRNR" id="PIRNR038919"/>
    </source>
</evidence>
<organism evidence="9 10">
    <name type="scientific">Cavenderia fasciculata</name>
    <name type="common">Slime mold</name>
    <name type="synonym">Dictyostelium fasciculatum</name>
    <dbReference type="NCBI Taxonomy" id="261658"/>
    <lineage>
        <taxon>Eukaryota</taxon>
        <taxon>Amoebozoa</taxon>
        <taxon>Evosea</taxon>
        <taxon>Eumycetozoa</taxon>
        <taxon>Dictyostelia</taxon>
        <taxon>Acytosteliales</taxon>
        <taxon>Cavenderiaceae</taxon>
        <taxon>Cavenderia</taxon>
    </lineage>
</organism>
<dbReference type="Gene3D" id="3.40.50.300">
    <property type="entry name" value="P-loop containing nucleotide triphosphate hydrolases"/>
    <property type="match status" value="1"/>
</dbReference>
<evidence type="ECO:0000313" key="10">
    <source>
        <dbReference type="Proteomes" id="UP000007797"/>
    </source>
</evidence>
<feature type="region of interest" description="Disordered" evidence="7">
    <location>
        <begin position="647"/>
        <end position="680"/>
    </location>
</feature>
<feature type="compositionally biased region" description="Acidic residues" evidence="7">
    <location>
        <begin position="553"/>
        <end position="563"/>
    </location>
</feature>
<dbReference type="GeneID" id="14868660"/>
<dbReference type="EMBL" id="GL883021">
    <property type="protein sequence ID" value="EGG16740.1"/>
    <property type="molecule type" value="Genomic_DNA"/>
</dbReference>
<evidence type="ECO:0000256" key="4">
    <source>
        <dbReference type="ARBA" id="ARBA00023134"/>
    </source>
</evidence>
<dbReference type="InterPro" id="IPR041623">
    <property type="entry name" value="NOG1_N"/>
</dbReference>
<keyword evidence="3" id="KW-0547">Nucleotide-binding</keyword>
<sequence length="680" mass="77793">MVLYNFKSIQVVPGSRDFVDVVLSKTQRKTPTEVHKQYHISRIRSFYMRKVKFTQQSYHDKLSQIIQDFPLLDDIHPFYADLVNVLYDKDHYKLALGQLNTARNLIDNIAKDYLRLLKYGDSLYRCKQLKRAALGRMCTLMLKQNSSLAYLEQVRQHLARLPSIDPNTRTLLMCGYPNVGKSSFMNKMTRANVDVQPYAFTTKSLFVGHTDYKYNIWQVIDTPGILDHPLEERNTIEMQSITALAHLHAAVLFLIDISERCGYTIKQQVDLFFSIKALFLNKPLIVVINKIDVRRPEDVPADDWALIQSLTDPAKGGVGGTQILPMSTLTEEGVSKVKDVACTTLLADRIEKKMASSKISKDLHRLRTAQPKPRDEKVRSVFIPESVANARLADPDTLNKNKVTLTPGQMEVLQEEQDDLEYQKGIIPIFDINLWKRKYLLKDDSWKFDIIPEIMDGRNISDFIDPDILERLDELEREEEALIEELRANGGDASDESDLDDENQELLDEIHARKSEIKMDRLLGKTGRPKLTRQHKGLDKDHMERTLTRMGVEEEELGDIMDDVADKSRDRSKSRRPSERSLSRHGRKRDRSESRGVSVEGRGLSLNRSQSRGSSKTPAPVDGEGYRDLPQKEEAVMLGKEGMRKRNKLGYKGEGDHHIPNLMPKHLFAGKRGAGKTGRR</sequence>
<dbReference type="STRING" id="1054147.F4Q2W4"/>
<name>F4Q2W4_CACFS</name>
<dbReference type="PROSITE" id="PS51710">
    <property type="entry name" value="G_OBG"/>
    <property type="match status" value="1"/>
</dbReference>
<dbReference type="KEGG" id="dfa:DFA_07718"/>
<dbReference type="PRINTS" id="PR00326">
    <property type="entry name" value="GTP1OBG"/>
</dbReference>
<keyword evidence="2 6" id="KW-0690">Ribosome biogenesis</keyword>
<reference evidence="10" key="1">
    <citation type="journal article" date="2011" name="Genome Res.">
        <title>Phylogeny-wide analysis of social amoeba genomes highlights ancient origins for complex intercellular communication.</title>
        <authorList>
            <person name="Heidel A.J."/>
            <person name="Lawal H.M."/>
            <person name="Felder M."/>
            <person name="Schilde C."/>
            <person name="Helps N.R."/>
            <person name="Tunggal B."/>
            <person name="Rivero F."/>
            <person name="John U."/>
            <person name="Schleicher M."/>
            <person name="Eichinger L."/>
            <person name="Platzer M."/>
            <person name="Noegel A.A."/>
            <person name="Schaap P."/>
            <person name="Gloeckner G."/>
        </authorList>
    </citation>
    <scope>NUCLEOTIDE SEQUENCE [LARGE SCALE GENOMIC DNA]</scope>
    <source>
        <strain evidence="10">SH3</strain>
    </source>
</reference>
<dbReference type="InterPro" id="IPR010674">
    <property type="entry name" value="NOG1_Rossman_fold_dom"/>
</dbReference>
<dbReference type="GO" id="GO:0042254">
    <property type="term" value="P:ribosome biogenesis"/>
    <property type="evidence" value="ECO:0007669"/>
    <property type="project" value="UniProtKB-KW"/>
</dbReference>
<gene>
    <name evidence="9" type="primary">nog1</name>
    <name evidence="9" type="ORF">DFA_07718</name>
</gene>
<proteinExistence type="inferred from homology"/>
<dbReference type="RefSeq" id="XP_004355214.1">
    <property type="nucleotide sequence ID" value="XM_004355162.1"/>
</dbReference>
<evidence type="ECO:0000256" key="2">
    <source>
        <dbReference type="ARBA" id="ARBA00022517"/>
    </source>
</evidence>
<dbReference type="FunFam" id="3.40.50.300:FF:000496">
    <property type="entry name" value="Nucleolar GTP-binding protein 1"/>
    <property type="match status" value="1"/>
</dbReference>
<dbReference type="InterPro" id="IPR027417">
    <property type="entry name" value="P-loop_NTPase"/>
</dbReference>
<dbReference type="CDD" id="cd01897">
    <property type="entry name" value="NOG"/>
    <property type="match status" value="1"/>
</dbReference>
<feature type="compositionally biased region" description="Polar residues" evidence="7">
    <location>
        <begin position="606"/>
        <end position="617"/>
    </location>
</feature>
<dbReference type="GO" id="GO:0005730">
    <property type="term" value="C:nucleolus"/>
    <property type="evidence" value="ECO:0007669"/>
    <property type="project" value="UniProtKB-SubCell"/>
</dbReference>
<keyword evidence="5 6" id="KW-0539">Nucleus</keyword>
<dbReference type="OMA" id="EWKNDVM"/>
<dbReference type="Pfam" id="PF06858">
    <property type="entry name" value="NOG1"/>
    <property type="match status" value="1"/>
</dbReference>
<evidence type="ECO:0000256" key="1">
    <source>
        <dbReference type="ARBA" id="ARBA00004604"/>
    </source>
</evidence>
<dbReference type="Proteomes" id="UP000007797">
    <property type="component" value="Unassembled WGS sequence"/>
</dbReference>
<feature type="compositionally biased region" description="Basic and acidic residues" evidence="7">
    <location>
        <begin position="564"/>
        <end position="582"/>
    </location>
</feature>
<evidence type="ECO:0000256" key="7">
    <source>
        <dbReference type="SAM" id="MobiDB-lite"/>
    </source>
</evidence>
<comment type="subcellular location">
    <subcellularLocation>
        <location evidence="1 6">Nucleus</location>
        <location evidence="1 6">Nucleolus</location>
    </subcellularLocation>
</comment>
<accession>F4Q2W4</accession>
<dbReference type="GO" id="GO:0005525">
    <property type="term" value="F:GTP binding"/>
    <property type="evidence" value="ECO:0007669"/>
    <property type="project" value="UniProtKB-KW"/>
</dbReference>
<dbReference type="InterPro" id="IPR024926">
    <property type="entry name" value="NOG1"/>
</dbReference>
<feature type="compositionally biased region" description="Basic and acidic residues" evidence="7">
    <location>
        <begin position="536"/>
        <end position="547"/>
    </location>
</feature>
<dbReference type="OrthoDB" id="415015at2759"/>
<evidence type="ECO:0000256" key="3">
    <source>
        <dbReference type="ARBA" id="ARBA00022741"/>
    </source>
</evidence>
<dbReference type="AlphaFoldDB" id="F4Q2W4"/>
<dbReference type="InterPro" id="IPR012973">
    <property type="entry name" value="NOG_C"/>
</dbReference>
<dbReference type="InterPro" id="IPR006073">
    <property type="entry name" value="GTP-bd"/>
</dbReference>
<dbReference type="Gene3D" id="1.20.120.1190">
    <property type="match status" value="1"/>
</dbReference>
<feature type="region of interest" description="Disordered" evidence="7">
    <location>
        <begin position="521"/>
        <end position="631"/>
    </location>
</feature>